<dbReference type="PANTHER" id="PTHR12910">
    <property type="entry name" value="NADH-UBIQUINONE OXIDOREDUCTASE SUBUNIT B17.2"/>
    <property type="match status" value="1"/>
</dbReference>
<dbReference type="NCBIfam" id="NF006040">
    <property type="entry name" value="PRK08183.1"/>
    <property type="match status" value="1"/>
</dbReference>
<proteinExistence type="predicted"/>
<feature type="region of interest" description="Disordered" evidence="1">
    <location>
        <begin position="109"/>
        <end position="132"/>
    </location>
</feature>
<evidence type="ECO:0000256" key="1">
    <source>
        <dbReference type="SAM" id="MobiDB-lite"/>
    </source>
</evidence>
<comment type="caution">
    <text evidence="2">The sequence shown here is derived from an EMBL/GenBank/DDBJ whole genome shotgun (WGS) entry which is preliminary data.</text>
</comment>
<name>A0ABS9QCJ0_9HYPH</name>
<accession>A0ABS9QCJ0</accession>
<reference evidence="2 3" key="1">
    <citation type="submission" date="2022-02" db="EMBL/GenBank/DDBJ databases">
        <title>Draft genome sequence of Mezorhizobium retamae strain IRAMC:0171 isolated from Retama raetam nodules.</title>
        <authorList>
            <person name="Bengaied R."/>
            <person name="Sbissi I."/>
            <person name="Huber K."/>
            <person name="Ghodbane F."/>
            <person name="Nouioui I."/>
            <person name="Tarhouni M."/>
            <person name="Gtari M."/>
        </authorList>
    </citation>
    <scope>NUCLEOTIDE SEQUENCE [LARGE SCALE GENOMIC DNA]</scope>
    <source>
        <strain evidence="2 3">IRAMC:0171</strain>
    </source>
</reference>
<dbReference type="EMBL" id="JAKREW010000006">
    <property type="protein sequence ID" value="MCG7505142.1"/>
    <property type="molecule type" value="Genomic_DNA"/>
</dbReference>
<evidence type="ECO:0000313" key="3">
    <source>
        <dbReference type="Proteomes" id="UP001201701"/>
    </source>
</evidence>
<sequence>MAGFLTQFFTWWNGQTLGTRFHTWRHGKKVGQDEFGNIYYEGGVNSDGQTRRWVIYAGKSEASAIPPGWHGWIHHRVDVAPADETYKPRDWQKPHQLNLTGSAAAYRPKGSLLGSQHRPQVTGDYDAWTPGS</sequence>
<dbReference type="Proteomes" id="UP001201701">
    <property type="component" value="Unassembled WGS sequence"/>
</dbReference>
<organism evidence="2 3">
    <name type="scientific">Mesorhizobium retamae</name>
    <dbReference type="NCBI Taxonomy" id="2912854"/>
    <lineage>
        <taxon>Bacteria</taxon>
        <taxon>Pseudomonadati</taxon>
        <taxon>Pseudomonadota</taxon>
        <taxon>Alphaproteobacteria</taxon>
        <taxon>Hyphomicrobiales</taxon>
        <taxon>Phyllobacteriaceae</taxon>
        <taxon>Mesorhizobium</taxon>
    </lineage>
</organism>
<dbReference type="PANTHER" id="PTHR12910:SF2">
    <property type="entry name" value="NADH DEHYDROGENASE [UBIQUINONE] 1 ALPHA SUBCOMPLEX SUBUNIT 12"/>
    <property type="match status" value="1"/>
</dbReference>
<dbReference type="RefSeq" id="WP_239363814.1">
    <property type="nucleotide sequence ID" value="NZ_JAKREW010000006.1"/>
</dbReference>
<dbReference type="InterPro" id="IPR007763">
    <property type="entry name" value="NDUFA12"/>
</dbReference>
<protein>
    <submittedName>
        <fullName evidence="2">NADH:ubiquinone oxidoreductase subunit NDUFA12</fullName>
    </submittedName>
</protein>
<dbReference type="Pfam" id="PF05071">
    <property type="entry name" value="NDUFA12"/>
    <property type="match status" value="1"/>
</dbReference>
<gene>
    <name evidence="2" type="ORF">L4923_08930</name>
</gene>
<evidence type="ECO:0000313" key="2">
    <source>
        <dbReference type="EMBL" id="MCG7505142.1"/>
    </source>
</evidence>
<keyword evidence="3" id="KW-1185">Reference proteome</keyword>